<keyword evidence="3" id="KW-0274">FAD</keyword>
<evidence type="ECO:0000256" key="1">
    <source>
        <dbReference type="ARBA" id="ARBA00001974"/>
    </source>
</evidence>
<dbReference type="AlphaFoldDB" id="A0A6U4L0R6"/>
<dbReference type="EMBL" id="HBGJ01041479">
    <property type="protein sequence ID" value="CAD9267648.1"/>
    <property type="molecule type" value="Transcribed_RNA"/>
</dbReference>
<gene>
    <name evidence="10" type="ORF">PPAR1163_LOCUS26075</name>
    <name evidence="11" type="ORF">PPAR1163_LOCUS26076</name>
    <name evidence="12" type="ORF">PPAR1163_LOCUS26077</name>
</gene>
<evidence type="ECO:0000256" key="5">
    <source>
        <dbReference type="ARBA" id="ARBA00023002"/>
    </source>
</evidence>
<dbReference type="GO" id="GO:0071949">
    <property type="term" value="F:FAD binding"/>
    <property type="evidence" value="ECO:0007669"/>
    <property type="project" value="InterPro"/>
</dbReference>
<evidence type="ECO:0000256" key="6">
    <source>
        <dbReference type="ARBA" id="ARBA00023033"/>
    </source>
</evidence>
<reference evidence="11" key="1">
    <citation type="submission" date="2021-01" db="EMBL/GenBank/DDBJ databases">
        <authorList>
            <person name="Corre E."/>
            <person name="Pelletier E."/>
            <person name="Niang G."/>
            <person name="Scheremetjew M."/>
            <person name="Finn R."/>
            <person name="Kale V."/>
            <person name="Holt S."/>
            <person name="Cochrane G."/>
            <person name="Meng A."/>
            <person name="Brown T."/>
            <person name="Cohen L."/>
        </authorList>
    </citation>
    <scope>NUCLEOTIDE SEQUENCE</scope>
    <source>
        <strain evidence="11">CCMP2877</strain>
    </source>
</reference>
<keyword evidence="7" id="KW-1133">Transmembrane helix</keyword>
<feature type="signal peptide" evidence="8">
    <location>
        <begin position="1"/>
        <end position="15"/>
    </location>
</feature>
<keyword evidence="8" id="KW-0732">Signal</keyword>
<dbReference type="EMBL" id="HBGJ01041478">
    <property type="protein sequence ID" value="CAD9267647.1"/>
    <property type="molecule type" value="Transcribed_RNA"/>
</dbReference>
<feature type="transmembrane region" description="Helical" evidence="7">
    <location>
        <begin position="508"/>
        <end position="529"/>
    </location>
</feature>
<comment type="cofactor">
    <cofactor evidence="1">
        <name>FAD</name>
        <dbReference type="ChEBI" id="CHEBI:57692"/>
    </cofactor>
</comment>
<dbReference type="GO" id="GO:0004502">
    <property type="term" value="F:kynurenine 3-monooxygenase activity"/>
    <property type="evidence" value="ECO:0007669"/>
    <property type="project" value="TreeGrafter"/>
</dbReference>
<protein>
    <recommendedName>
        <fullName evidence="9">FAD-binding domain-containing protein</fullName>
    </recommendedName>
</protein>
<evidence type="ECO:0000313" key="12">
    <source>
        <dbReference type="EMBL" id="CAD9267648.1"/>
    </source>
</evidence>
<keyword evidence="7" id="KW-0812">Transmembrane</keyword>
<keyword evidence="2" id="KW-0285">Flavoprotein</keyword>
<dbReference type="EMBL" id="HBGJ01041477">
    <property type="protein sequence ID" value="CAD9267646.1"/>
    <property type="molecule type" value="Transcribed_RNA"/>
</dbReference>
<dbReference type="Pfam" id="PF01494">
    <property type="entry name" value="FAD_binding_3"/>
    <property type="match status" value="1"/>
</dbReference>
<evidence type="ECO:0000256" key="7">
    <source>
        <dbReference type="SAM" id="Phobius"/>
    </source>
</evidence>
<evidence type="ECO:0000256" key="2">
    <source>
        <dbReference type="ARBA" id="ARBA00022630"/>
    </source>
</evidence>
<feature type="domain" description="FAD-binding" evidence="9">
    <location>
        <begin position="80"/>
        <end position="451"/>
    </location>
</feature>
<dbReference type="InterPro" id="IPR036188">
    <property type="entry name" value="FAD/NAD-bd_sf"/>
</dbReference>
<evidence type="ECO:0000256" key="8">
    <source>
        <dbReference type="SAM" id="SignalP"/>
    </source>
</evidence>
<dbReference type="Gene3D" id="3.50.50.60">
    <property type="entry name" value="FAD/NAD(P)-binding domain"/>
    <property type="match status" value="1"/>
</dbReference>
<dbReference type="PANTHER" id="PTHR46028">
    <property type="entry name" value="KYNURENINE 3-MONOOXYGENASE"/>
    <property type="match status" value="1"/>
</dbReference>
<dbReference type="PANTHER" id="PTHR46028:SF2">
    <property type="entry name" value="KYNURENINE 3-MONOOXYGENASE"/>
    <property type="match status" value="1"/>
</dbReference>
<feature type="chain" id="PRO_5035585647" description="FAD-binding domain-containing protein" evidence="8">
    <location>
        <begin position="16"/>
        <end position="542"/>
    </location>
</feature>
<evidence type="ECO:0000259" key="9">
    <source>
        <dbReference type="Pfam" id="PF01494"/>
    </source>
</evidence>
<dbReference type="PRINTS" id="PR00420">
    <property type="entry name" value="RNGMNOXGNASE"/>
</dbReference>
<dbReference type="InterPro" id="IPR002938">
    <property type="entry name" value="FAD-bd"/>
</dbReference>
<proteinExistence type="predicted"/>
<evidence type="ECO:0000313" key="10">
    <source>
        <dbReference type="EMBL" id="CAD9267646.1"/>
    </source>
</evidence>
<keyword evidence="4" id="KW-0521">NADP</keyword>
<dbReference type="SUPFAM" id="SSF51905">
    <property type="entry name" value="FAD/NAD(P)-binding domain"/>
    <property type="match status" value="1"/>
</dbReference>
<evidence type="ECO:0000256" key="3">
    <source>
        <dbReference type="ARBA" id="ARBA00022827"/>
    </source>
</evidence>
<accession>A0A6U4L0R6</accession>
<keyword evidence="5" id="KW-0560">Oxidoreductase</keyword>
<evidence type="ECO:0000313" key="11">
    <source>
        <dbReference type="EMBL" id="CAD9267647.1"/>
    </source>
</evidence>
<evidence type="ECO:0000256" key="4">
    <source>
        <dbReference type="ARBA" id="ARBA00022857"/>
    </source>
</evidence>
<dbReference type="GO" id="GO:0070189">
    <property type="term" value="P:kynurenine metabolic process"/>
    <property type="evidence" value="ECO:0007669"/>
    <property type="project" value="TreeGrafter"/>
</dbReference>
<name>A0A6U4L0R6_9STRA</name>
<keyword evidence="6" id="KW-0503">Monooxygenase</keyword>
<keyword evidence="7" id="KW-0472">Membrane</keyword>
<organism evidence="11">
    <name type="scientific">Phaeomonas parva</name>
    <dbReference type="NCBI Taxonomy" id="124430"/>
    <lineage>
        <taxon>Eukaryota</taxon>
        <taxon>Sar</taxon>
        <taxon>Stramenopiles</taxon>
        <taxon>Ochrophyta</taxon>
        <taxon>Pinguiophyceae</taxon>
        <taxon>Pinguiochrysidales</taxon>
        <taxon>Pinguiochrysidaceae</taxon>
        <taxon>Phaeomonas</taxon>
    </lineage>
</organism>
<sequence length="542" mass="59119">MTRLLLVALLTACQAFELGRRPRGGGRLFGLGKRPPALGRSRPPLAEAPPLFATVENYKAHLEAGSADEAGVEAAPPKHAVVVGAGPTGLATAILLAKRGWQNVTVYDRLAPPPPPGDAEAWGDAERSYNIGINGRGQKALGMLGAMDRVASYAVPVYGRFDWSPEAPDGQERVYNKTYTSRIIQRERLTSALLEECNEVYADQITVLHEFECAAMERPDAGYGWDLEMRRRGGDEGGEDEVREVSADFVVGADGVKSTVRETLEAKGLLKHRRFPESNTRVYRTIRLNLPSNWRKDLNYSHRGASGITIDALPTKEGLYIAVVLFRPNDPRVDELKTVEDAKKLFQSEFPQLAEIISDEDYAAFVAKKTMQLPGFSYAGGSLRDGGDAVVLGDAIHTVKPYFGMGANSAFEDVAVLGRYLDEHGDAVRDLPAALTSFSDDRAGEAKALVRMSRFLDGGFLTFILPIILDSVCNKFAPWLCAPNTIQMLQKENLRFTQVARRKRMDRALQAVVGAGLLAVAAKGAYLAARGLWRMRGAVGLA</sequence>